<evidence type="ECO:0000256" key="1">
    <source>
        <dbReference type="PROSITE-ProRule" id="PRU01363"/>
    </source>
</evidence>
<dbReference type="InterPro" id="IPR049900">
    <property type="entry name" value="PKS_mFAS_DH"/>
</dbReference>
<dbReference type="Gene3D" id="3.10.129.110">
    <property type="entry name" value="Polyketide synthase dehydratase"/>
    <property type="match status" value="1"/>
</dbReference>
<keyword evidence="5" id="KW-1185">Reference proteome</keyword>
<reference evidence="4 5" key="1">
    <citation type="journal article" date="2019" name="Int. J. Syst. Evol. Microbiol.">
        <title>The Global Catalogue of Microorganisms (GCM) 10K type strain sequencing project: providing services to taxonomists for standard genome sequencing and annotation.</title>
        <authorList>
            <consortium name="The Broad Institute Genomics Platform"/>
            <consortium name="The Broad Institute Genome Sequencing Center for Infectious Disease"/>
            <person name="Wu L."/>
            <person name="Ma J."/>
        </authorList>
    </citation>
    <scope>NUCLEOTIDE SEQUENCE [LARGE SCALE GENOMIC DNA]</scope>
    <source>
        <strain evidence="4 5">JCM 7356</strain>
    </source>
</reference>
<comment type="caution">
    <text evidence="4">The sequence shown here is derived from an EMBL/GenBank/DDBJ whole genome shotgun (WGS) entry which is preliminary data.</text>
</comment>
<accession>A0ABN3DZ00</accession>
<feature type="region of interest" description="N-terminal hotdog fold" evidence="1">
    <location>
        <begin position="1"/>
        <end position="102"/>
    </location>
</feature>
<feature type="domain" description="PKS/mFAS DH" evidence="3">
    <location>
        <begin position="1"/>
        <end position="176"/>
    </location>
</feature>
<dbReference type="InterPro" id="IPR049552">
    <property type="entry name" value="PKS_DH_N"/>
</dbReference>
<dbReference type="SMART" id="SM00826">
    <property type="entry name" value="PKS_DH"/>
    <property type="match status" value="1"/>
</dbReference>
<dbReference type="InterPro" id="IPR020807">
    <property type="entry name" value="PKS_DH"/>
</dbReference>
<evidence type="ECO:0000256" key="2">
    <source>
        <dbReference type="SAM" id="MobiDB-lite"/>
    </source>
</evidence>
<dbReference type="Pfam" id="PF21089">
    <property type="entry name" value="PKS_DH_N"/>
    <property type="match status" value="1"/>
</dbReference>
<evidence type="ECO:0000313" key="5">
    <source>
        <dbReference type="Proteomes" id="UP001500305"/>
    </source>
</evidence>
<dbReference type="Proteomes" id="UP001500305">
    <property type="component" value="Unassembled WGS sequence"/>
</dbReference>
<feature type="region of interest" description="Disordered" evidence="2">
    <location>
        <begin position="128"/>
        <end position="176"/>
    </location>
</feature>
<feature type="compositionally biased region" description="Pro residues" evidence="2">
    <location>
        <begin position="143"/>
        <end position="153"/>
    </location>
</feature>
<organism evidence="4 5">
    <name type="scientific">Kitasatospora cystarginea</name>
    <dbReference type="NCBI Taxonomy" id="58350"/>
    <lineage>
        <taxon>Bacteria</taxon>
        <taxon>Bacillati</taxon>
        <taxon>Actinomycetota</taxon>
        <taxon>Actinomycetes</taxon>
        <taxon>Kitasatosporales</taxon>
        <taxon>Streptomycetaceae</taxon>
        <taxon>Kitasatospora</taxon>
    </lineage>
</organism>
<dbReference type="RefSeq" id="WP_344636695.1">
    <property type="nucleotide sequence ID" value="NZ_BAAATR010000010.1"/>
</dbReference>
<evidence type="ECO:0000313" key="4">
    <source>
        <dbReference type="EMBL" id="GAA2244801.1"/>
    </source>
</evidence>
<comment type="caution">
    <text evidence="1">Lacks conserved residue(s) required for the propagation of feature annotation.</text>
</comment>
<name>A0ABN3DZ00_9ACTN</name>
<feature type="region of interest" description="C-terminal hotdog fold" evidence="1">
    <location>
        <begin position="117"/>
        <end position="176"/>
    </location>
</feature>
<gene>
    <name evidence="4" type="ORF">GCM10010430_28320</name>
</gene>
<sequence>MELHWVLSEHKLLGEAIVPGTTYLEMARAAASLHFGRPVTELRDVTFLVPLLVQEGTPRTAHTTIRELDDLQAEFTVASHDPASDHWTVHVQGTVGVRPHTAPAPQQDLAALRELCSLESVDIALRQTEHKVTRPARAVPGRVPGPPPAPGPARPGHRLQRIRRPGDRRRPPTRPR</sequence>
<evidence type="ECO:0000259" key="3">
    <source>
        <dbReference type="PROSITE" id="PS52019"/>
    </source>
</evidence>
<dbReference type="EMBL" id="BAAATR010000010">
    <property type="protein sequence ID" value="GAA2244801.1"/>
    <property type="molecule type" value="Genomic_DNA"/>
</dbReference>
<protein>
    <recommendedName>
        <fullName evidence="3">PKS/mFAS DH domain-containing protein</fullName>
    </recommendedName>
</protein>
<dbReference type="PROSITE" id="PS52019">
    <property type="entry name" value="PKS_MFAS_DH"/>
    <property type="match status" value="1"/>
</dbReference>
<proteinExistence type="predicted"/>
<dbReference type="InterPro" id="IPR042104">
    <property type="entry name" value="PKS_dehydratase_sf"/>
</dbReference>